<dbReference type="SUPFAM" id="SSF51735">
    <property type="entry name" value="NAD(P)-binding Rossmann-fold domains"/>
    <property type="match status" value="1"/>
</dbReference>
<dbReference type="PANTHER" id="PTHR24321:SF8">
    <property type="entry name" value="ESTRADIOL 17-BETA-DEHYDROGENASE 8-RELATED"/>
    <property type="match status" value="1"/>
</dbReference>
<accession>A0ABS7VUQ1</accession>
<dbReference type="PRINTS" id="PR00080">
    <property type="entry name" value="SDRFAMILY"/>
</dbReference>
<dbReference type="InterPro" id="IPR002347">
    <property type="entry name" value="SDR_fam"/>
</dbReference>
<dbReference type="EMBL" id="JAIRBM010000031">
    <property type="protein sequence ID" value="MBZ6079289.1"/>
    <property type="molecule type" value="Genomic_DNA"/>
</dbReference>
<dbReference type="PROSITE" id="PS00061">
    <property type="entry name" value="ADH_SHORT"/>
    <property type="match status" value="1"/>
</dbReference>
<evidence type="ECO:0000313" key="3">
    <source>
        <dbReference type="EMBL" id="MBZ6079289.1"/>
    </source>
</evidence>
<dbReference type="InterPro" id="IPR036291">
    <property type="entry name" value="NAD(P)-bd_dom_sf"/>
</dbReference>
<gene>
    <name evidence="3" type="ORF">K9B37_23840</name>
</gene>
<sequence length="255" mass="27064">MDQVSGRLAGKIALITGATGGIGEVAARLFAKEGASVVIAGRNSVKGEMIAREITDAGQTAVFIPTDVTNPDSVAASFLSVEERFGRLDILYNNAGGSTSADGPVTEAPYEEFWRCLKLDLFGTWLCCRHAIPLMRRSGGGAIINSASIVAEMGIPNRDAYTAAKGGVVALTRSMAVEFAKDRIRVNTVIPGAVGTDRVLGFYEREPHLKAQWDAYLLGIADPLDVAYAALYLASDESRRLTGQKLPVDSGILIS</sequence>
<dbReference type="PRINTS" id="PR00081">
    <property type="entry name" value="GDHRDH"/>
</dbReference>
<keyword evidence="2" id="KW-0560">Oxidoreductase</keyword>
<evidence type="ECO:0000313" key="4">
    <source>
        <dbReference type="Proteomes" id="UP000704176"/>
    </source>
</evidence>
<dbReference type="CDD" id="cd05233">
    <property type="entry name" value="SDR_c"/>
    <property type="match status" value="1"/>
</dbReference>
<dbReference type="PANTHER" id="PTHR24321">
    <property type="entry name" value="DEHYDROGENASES, SHORT CHAIN"/>
    <property type="match status" value="1"/>
</dbReference>
<dbReference type="RefSeq" id="WP_224316223.1">
    <property type="nucleotide sequence ID" value="NZ_JAIRBM010000031.1"/>
</dbReference>
<dbReference type="Pfam" id="PF13561">
    <property type="entry name" value="adh_short_C2"/>
    <property type="match status" value="1"/>
</dbReference>
<keyword evidence="4" id="KW-1185">Reference proteome</keyword>
<dbReference type="Proteomes" id="UP000704176">
    <property type="component" value="Unassembled WGS sequence"/>
</dbReference>
<proteinExistence type="inferred from homology"/>
<comment type="similarity">
    <text evidence="1">Belongs to the short-chain dehydrogenases/reductases (SDR) family.</text>
</comment>
<reference evidence="3 4" key="1">
    <citation type="submission" date="2021-09" db="EMBL/GenBank/DDBJ databases">
        <title>The complete genome sequence of a new microorganism.</title>
        <authorList>
            <person name="Zi Z."/>
        </authorList>
    </citation>
    <scope>NUCLEOTIDE SEQUENCE [LARGE SCALE GENOMIC DNA]</scope>
    <source>
        <strain evidence="3 4">WGZ8</strain>
    </source>
</reference>
<comment type="caution">
    <text evidence="3">The sequence shown here is derived from an EMBL/GenBank/DDBJ whole genome shotgun (WGS) entry which is preliminary data.</text>
</comment>
<organism evidence="3 4">
    <name type="scientific">Microvirga puerhi</name>
    <dbReference type="NCBI Taxonomy" id="2876078"/>
    <lineage>
        <taxon>Bacteria</taxon>
        <taxon>Pseudomonadati</taxon>
        <taxon>Pseudomonadota</taxon>
        <taxon>Alphaproteobacteria</taxon>
        <taxon>Hyphomicrobiales</taxon>
        <taxon>Methylobacteriaceae</taxon>
        <taxon>Microvirga</taxon>
    </lineage>
</organism>
<protein>
    <submittedName>
        <fullName evidence="3">SDR family oxidoreductase</fullName>
    </submittedName>
</protein>
<evidence type="ECO:0000256" key="2">
    <source>
        <dbReference type="ARBA" id="ARBA00023002"/>
    </source>
</evidence>
<dbReference type="Gene3D" id="3.40.50.720">
    <property type="entry name" value="NAD(P)-binding Rossmann-like Domain"/>
    <property type="match status" value="1"/>
</dbReference>
<name>A0ABS7VUQ1_9HYPH</name>
<evidence type="ECO:0000256" key="1">
    <source>
        <dbReference type="ARBA" id="ARBA00006484"/>
    </source>
</evidence>
<dbReference type="InterPro" id="IPR020904">
    <property type="entry name" value="Sc_DH/Rdtase_CS"/>
</dbReference>